<evidence type="ECO:0000256" key="3">
    <source>
        <dbReference type="ARBA" id="ARBA00022989"/>
    </source>
</evidence>
<dbReference type="OMA" id="IMIMIAS"/>
<dbReference type="CTD" id="20252078"/>
<reference evidence="8 9" key="1">
    <citation type="journal article" date="2013" name="Nature">
        <title>Insights into bilaterian evolution from three spiralian genomes.</title>
        <authorList>
            <person name="Simakov O."/>
            <person name="Marletaz F."/>
            <person name="Cho S.J."/>
            <person name="Edsinger-Gonzales E."/>
            <person name="Havlak P."/>
            <person name="Hellsten U."/>
            <person name="Kuo D.H."/>
            <person name="Larsson T."/>
            <person name="Lv J."/>
            <person name="Arendt D."/>
            <person name="Savage R."/>
            <person name="Osoegawa K."/>
            <person name="de Jong P."/>
            <person name="Grimwood J."/>
            <person name="Chapman J.A."/>
            <person name="Shapiro H."/>
            <person name="Aerts A."/>
            <person name="Otillar R.P."/>
            <person name="Terry A.Y."/>
            <person name="Boore J.L."/>
            <person name="Grigoriev I.V."/>
            <person name="Lindberg D.R."/>
            <person name="Seaver E.C."/>
            <person name="Weisblat D.A."/>
            <person name="Putnam N.H."/>
            <person name="Rokhsar D.S."/>
        </authorList>
    </citation>
    <scope>NUCLEOTIDE SEQUENCE [LARGE SCALE GENOMIC DNA]</scope>
</reference>
<keyword evidence="5" id="KW-0407">Ion channel</keyword>
<dbReference type="PRINTS" id="PR00252">
    <property type="entry name" value="NRIONCHANNEL"/>
</dbReference>
<dbReference type="InterPro" id="IPR006201">
    <property type="entry name" value="Neur_channel"/>
</dbReference>
<comment type="subcellular location">
    <subcellularLocation>
        <location evidence="1">Membrane</location>
        <topology evidence="1">Multi-pass membrane protein</topology>
    </subcellularLocation>
</comment>
<keyword evidence="3 5" id="KW-1133">Transmembrane helix</keyword>
<dbReference type="OrthoDB" id="5975154at2759"/>
<dbReference type="HOGENOM" id="CLU_018074_2_1_1"/>
<dbReference type="Pfam" id="PF02932">
    <property type="entry name" value="Neur_chan_memb"/>
    <property type="match status" value="1"/>
</dbReference>
<dbReference type="RefSeq" id="XP_009061111.1">
    <property type="nucleotide sequence ID" value="XM_009062863.1"/>
</dbReference>
<accession>V3ZUW1</accession>
<dbReference type="GO" id="GO:0004888">
    <property type="term" value="F:transmembrane signaling receptor activity"/>
    <property type="evidence" value="ECO:0007669"/>
    <property type="project" value="InterPro"/>
</dbReference>
<keyword evidence="5" id="KW-0813">Transport</keyword>
<sequence>VHVVMDLALRQIIELDEPQQILHTNCWLRITWSDCRLVWNSSNYRDINSIVVPAKKLWYPDLTLYDSAEVSSQNIQNYRIGLTSNGDIRQYVPAVLVSLCSIDVSIFPFDEQVCNLTFGMWMHNGLDVDIAPLRNADLSQYVQHVEWRLISFNSERIVNVFVDIPYPVVIYQLRLQRKPLFYVINLLFPCVLISTIAVLGFILPSDSGEKVNLEVTVLLSLAVFQLIVLDTMPPSSETLPVIGLYFAATMVMVALSCLMTVLVLNIHFRGKTEYRAPKVLRCIIINGLGKV</sequence>
<dbReference type="Gene3D" id="2.70.170.10">
    <property type="entry name" value="Neurotransmitter-gated ion-channel ligand-binding domain"/>
    <property type="match status" value="1"/>
</dbReference>
<comment type="similarity">
    <text evidence="5">Belongs to the ligand-gated ion channel (TC 1.A.9) family.</text>
</comment>
<dbReference type="CDD" id="cd18997">
    <property type="entry name" value="LGIC_ECD_nAChR"/>
    <property type="match status" value="1"/>
</dbReference>
<keyword evidence="5" id="KW-0406">Ion transport</keyword>
<feature type="transmembrane region" description="Helical" evidence="5">
    <location>
        <begin position="180"/>
        <end position="203"/>
    </location>
</feature>
<dbReference type="GeneID" id="20252078"/>
<dbReference type="STRING" id="225164.V3ZUW1"/>
<dbReference type="PROSITE" id="PS00236">
    <property type="entry name" value="NEUROTR_ION_CHANNEL"/>
    <property type="match status" value="1"/>
</dbReference>
<dbReference type="SUPFAM" id="SSF90112">
    <property type="entry name" value="Neurotransmitter-gated ion-channel transmembrane pore"/>
    <property type="match status" value="1"/>
</dbReference>
<organism evidence="8 9">
    <name type="scientific">Lottia gigantea</name>
    <name type="common">Giant owl limpet</name>
    <dbReference type="NCBI Taxonomy" id="225164"/>
    <lineage>
        <taxon>Eukaryota</taxon>
        <taxon>Metazoa</taxon>
        <taxon>Spiralia</taxon>
        <taxon>Lophotrochozoa</taxon>
        <taxon>Mollusca</taxon>
        <taxon>Gastropoda</taxon>
        <taxon>Patellogastropoda</taxon>
        <taxon>Lottioidea</taxon>
        <taxon>Lottiidae</taxon>
        <taxon>Lottia</taxon>
    </lineage>
</organism>
<gene>
    <name evidence="8" type="ORF">LOTGIDRAFT_73296</name>
</gene>
<keyword evidence="4 5" id="KW-0472">Membrane</keyword>
<dbReference type="EMBL" id="KB202752">
    <property type="protein sequence ID" value="ESO88157.1"/>
    <property type="molecule type" value="Genomic_DNA"/>
</dbReference>
<dbReference type="Gene3D" id="1.20.58.390">
    <property type="entry name" value="Neurotransmitter-gated ion-channel transmembrane domain"/>
    <property type="match status" value="1"/>
</dbReference>
<keyword evidence="2 5" id="KW-0812">Transmembrane</keyword>
<feature type="transmembrane region" description="Helical" evidence="5">
    <location>
        <begin position="215"/>
        <end position="232"/>
    </location>
</feature>
<keyword evidence="9" id="KW-1185">Reference proteome</keyword>
<dbReference type="FunFam" id="2.70.170.10:FF:000028">
    <property type="entry name" value="AcetylCholine Receptor"/>
    <property type="match status" value="1"/>
</dbReference>
<dbReference type="InterPro" id="IPR038050">
    <property type="entry name" value="Neuro_actylchol_rec"/>
</dbReference>
<dbReference type="InterPro" id="IPR018000">
    <property type="entry name" value="Neurotransmitter_ion_chnl_CS"/>
</dbReference>
<name>V3ZUW1_LOTGI</name>
<evidence type="ECO:0000313" key="9">
    <source>
        <dbReference type="Proteomes" id="UP000030746"/>
    </source>
</evidence>
<dbReference type="InterPro" id="IPR036719">
    <property type="entry name" value="Neuro-gated_channel_TM_sf"/>
</dbReference>
<evidence type="ECO:0008006" key="10">
    <source>
        <dbReference type="Google" id="ProtNLM"/>
    </source>
</evidence>
<dbReference type="InterPro" id="IPR006202">
    <property type="entry name" value="Neur_chan_lig-bd"/>
</dbReference>
<dbReference type="Proteomes" id="UP000030746">
    <property type="component" value="Unassembled WGS sequence"/>
</dbReference>
<dbReference type="PANTHER" id="PTHR18945">
    <property type="entry name" value="NEUROTRANSMITTER GATED ION CHANNEL"/>
    <property type="match status" value="1"/>
</dbReference>
<evidence type="ECO:0000313" key="8">
    <source>
        <dbReference type="EMBL" id="ESO88157.1"/>
    </source>
</evidence>
<dbReference type="GO" id="GO:0016020">
    <property type="term" value="C:membrane"/>
    <property type="evidence" value="ECO:0007669"/>
    <property type="project" value="UniProtKB-SubCell"/>
</dbReference>
<evidence type="ECO:0000256" key="1">
    <source>
        <dbReference type="ARBA" id="ARBA00004141"/>
    </source>
</evidence>
<evidence type="ECO:0000256" key="5">
    <source>
        <dbReference type="RuleBase" id="RU000687"/>
    </source>
</evidence>
<feature type="transmembrane region" description="Helical" evidence="5">
    <location>
        <begin position="244"/>
        <end position="268"/>
    </location>
</feature>
<evidence type="ECO:0000256" key="2">
    <source>
        <dbReference type="ARBA" id="ARBA00022692"/>
    </source>
</evidence>
<comment type="caution">
    <text evidence="5">Lacks conserved residue(s) required for the propagation of feature annotation.</text>
</comment>
<dbReference type="InterPro" id="IPR036734">
    <property type="entry name" value="Neur_chan_lig-bd_sf"/>
</dbReference>
<dbReference type="GO" id="GO:0005230">
    <property type="term" value="F:extracellular ligand-gated monoatomic ion channel activity"/>
    <property type="evidence" value="ECO:0007669"/>
    <property type="project" value="InterPro"/>
</dbReference>
<protein>
    <recommendedName>
        <fullName evidence="10">Neurotransmitter-gated ion-channel ligand-binding domain-containing protein</fullName>
    </recommendedName>
</protein>
<evidence type="ECO:0000256" key="4">
    <source>
        <dbReference type="ARBA" id="ARBA00023136"/>
    </source>
</evidence>
<feature type="non-terminal residue" evidence="8">
    <location>
        <position position="291"/>
    </location>
</feature>
<feature type="domain" description="Neurotransmitter-gated ion-channel transmembrane" evidence="7">
    <location>
        <begin position="187"/>
        <end position="286"/>
    </location>
</feature>
<dbReference type="Pfam" id="PF02931">
    <property type="entry name" value="Neur_chan_LBD"/>
    <property type="match status" value="1"/>
</dbReference>
<evidence type="ECO:0000259" key="6">
    <source>
        <dbReference type="Pfam" id="PF02931"/>
    </source>
</evidence>
<dbReference type="CDD" id="cd19051">
    <property type="entry name" value="LGIC_TM_cation"/>
    <property type="match status" value="1"/>
</dbReference>
<dbReference type="FunFam" id="1.20.58.390:FF:000073">
    <property type="entry name" value="Neuronal acetylcholine receptor subunit alpha-9-II"/>
    <property type="match status" value="1"/>
</dbReference>
<dbReference type="SUPFAM" id="SSF63712">
    <property type="entry name" value="Nicotinic receptor ligand binding domain-like"/>
    <property type="match status" value="1"/>
</dbReference>
<dbReference type="AlphaFoldDB" id="V3ZUW1"/>
<feature type="domain" description="Neurotransmitter-gated ion-channel ligand-binding" evidence="6">
    <location>
        <begin position="1"/>
        <end position="179"/>
    </location>
</feature>
<feature type="non-terminal residue" evidence="8">
    <location>
        <position position="1"/>
    </location>
</feature>
<dbReference type="InterPro" id="IPR006029">
    <property type="entry name" value="Neurotrans-gated_channel_TM"/>
</dbReference>
<proteinExistence type="inferred from homology"/>
<dbReference type="KEGG" id="lgi:LOTGIDRAFT_73296"/>
<evidence type="ECO:0000259" key="7">
    <source>
        <dbReference type="Pfam" id="PF02932"/>
    </source>
</evidence>